<dbReference type="CDD" id="cd02947">
    <property type="entry name" value="TRX_family"/>
    <property type="match status" value="1"/>
</dbReference>
<dbReference type="Pfam" id="PF00085">
    <property type="entry name" value="Thioredoxin"/>
    <property type="match status" value="1"/>
</dbReference>
<dbReference type="OrthoDB" id="10263751at2759"/>
<dbReference type="STRING" id="253628.A0A0D2A0M5"/>
<dbReference type="AlphaFoldDB" id="A0A0D2A0M5"/>
<name>A0A0D2A0M5_9PEZI</name>
<dbReference type="SUPFAM" id="SSF52833">
    <property type="entry name" value="Thioredoxin-like"/>
    <property type="match status" value="1"/>
</dbReference>
<dbReference type="PRINTS" id="PR00421">
    <property type="entry name" value="THIOREDOXIN"/>
</dbReference>
<accession>A0A0D2A0M5</accession>
<dbReference type="InterPro" id="IPR013766">
    <property type="entry name" value="Thioredoxin_domain"/>
</dbReference>
<dbReference type="VEuPathDB" id="FungiDB:PV09_08248"/>
<organism evidence="4 5">
    <name type="scientific">Verruconis gallopava</name>
    <dbReference type="NCBI Taxonomy" id="253628"/>
    <lineage>
        <taxon>Eukaryota</taxon>
        <taxon>Fungi</taxon>
        <taxon>Dikarya</taxon>
        <taxon>Ascomycota</taxon>
        <taxon>Pezizomycotina</taxon>
        <taxon>Dothideomycetes</taxon>
        <taxon>Pleosporomycetidae</taxon>
        <taxon>Venturiales</taxon>
        <taxon>Sympoventuriaceae</taxon>
        <taxon>Verruconis</taxon>
    </lineage>
</organism>
<evidence type="ECO:0000256" key="1">
    <source>
        <dbReference type="ARBA" id="ARBA00008987"/>
    </source>
</evidence>
<reference evidence="4 5" key="1">
    <citation type="submission" date="2015-01" db="EMBL/GenBank/DDBJ databases">
        <title>The Genome Sequence of Ochroconis gallopava CBS43764.</title>
        <authorList>
            <consortium name="The Broad Institute Genomics Platform"/>
            <person name="Cuomo C."/>
            <person name="de Hoog S."/>
            <person name="Gorbushina A."/>
            <person name="Stielow B."/>
            <person name="Teixiera M."/>
            <person name="Abouelleil A."/>
            <person name="Chapman S.B."/>
            <person name="Priest M."/>
            <person name="Young S.K."/>
            <person name="Wortman J."/>
            <person name="Nusbaum C."/>
            <person name="Birren B."/>
        </authorList>
    </citation>
    <scope>NUCLEOTIDE SEQUENCE [LARGE SCALE GENOMIC DNA]</scope>
    <source>
        <strain evidence="4 5">CBS 43764</strain>
    </source>
</reference>
<feature type="domain" description="Thioredoxin" evidence="3">
    <location>
        <begin position="1"/>
        <end position="118"/>
    </location>
</feature>
<evidence type="ECO:0000313" key="4">
    <source>
        <dbReference type="EMBL" id="KIW00208.1"/>
    </source>
</evidence>
<dbReference type="RefSeq" id="XP_016210077.1">
    <property type="nucleotide sequence ID" value="XM_016362112.1"/>
</dbReference>
<dbReference type="GeneID" id="27316221"/>
<dbReference type="HOGENOM" id="CLU_090389_14_5_1"/>
<evidence type="ECO:0000256" key="2">
    <source>
        <dbReference type="ARBA" id="ARBA00023157"/>
    </source>
</evidence>
<keyword evidence="2" id="KW-1015">Disulfide bond</keyword>
<dbReference type="InParanoid" id="A0A0D2A0M5"/>
<dbReference type="InterPro" id="IPR036249">
    <property type="entry name" value="Thioredoxin-like_sf"/>
</dbReference>
<proteinExistence type="inferred from homology"/>
<dbReference type="EMBL" id="KN847566">
    <property type="protein sequence ID" value="KIW00208.1"/>
    <property type="molecule type" value="Genomic_DNA"/>
</dbReference>
<gene>
    <name evidence="4" type="ORF">PV09_08248</name>
</gene>
<dbReference type="Proteomes" id="UP000053259">
    <property type="component" value="Unassembled WGS sequence"/>
</dbReference>
<comment type="similarity">
    <text evidence="1">Belongs to the thioredoxin family.</text>
</comment>
<sequence>MASEESSARSKSEKVKFLDSKQAYVRAMNADGLTVIEGTAAWCAQCKAIAPEVDKLAEEYAEKGVSFYQFDVDENEDIAQELGVRVMPTFTIFKDGDIQEGVSGARPQALREAIEKNL</sequence>
<keyword evidence="5" id="KW-1185">Reference proteome</keyword>
<dbReference type="Gene3D" id="3.40.30.10">
    <property type="entry name" value="Glutaredoxin"/>
    <property type="match status" value="1"/>
</dbReference>
<protein>
    <recommendedName>
        <fullName evidence="3">Thioredoxin domain-containing protein</fullName>
    </recommendedName>
</protein>
<dbReference type="PROSITE" id="PS51352">
    <property type="entry name" value="THIOREDOXIN_2"/>
    <property type="match status" value="1"/>
</dbReference>
<evidence type="ECO:0000259" key="3">
    <source>
        <dbReference type="PROSITE" id="PS51352"/>
    </source>
</evidence>
<evidence type="ECO:0000313" key="5">
    <source>
        <dbReference type="Proteomes" id="UP000053259"/>
    </source>
</evidence>
<dbReference type="PANTHER" id="PTHR46115">
    <property type="entry name" value="THIOREDOXIN-LIKE PROTEIN 1"/>
    <property type="match status" value="1"/>
</dbReference>